<dbReference type="KEGG" id="pect:BN1012_Phect2929"/>
<evidence type="ECO:0000259" key="16">
    <source>
        <dbReference type="PROSITE" id="PS51192"/>
    </source>
</evidence>
<evidence type="ECO:0000256" key="13">
    <source>
        <dbReference type="ARBA" id="ARBA00034808"/>
    </source>
</evidence>
<dbReference type="CDD" id="cd17992">
    <property type="entry name" value="DEXHc_RecG"/>
    <property type="match status" value="1"/>
</dbReference>
<dbReference type="Proteomes" id="UP000032160">
    <property type="component" value="Chromosome I"/>
</dbReference>
<dbReference type="STRING" id="1458461.BN1012_Phect2929"/>
<reference evidence="18 19" key="1">
    <citation type="journal article" date="2014" name="Front. Genet.">
        <title>Genome and metabolic network of "Candidatus Phaeomarinobacter ectocarpi" Ec32, a new candidate genus of Alphaproteobacteria frequently associated with brown algae.</title>
        <authorList>
            <person name="Dittami S.M."/>
            <person name="Barbeyron T."/>
            <person name="Boyen C."/>
            <person name="Cambefort J."/>
            <person name="Collet G."/>
            <person name="Delage L."/>
            <person name="Gobet A."/>
            <person name="Groisillier A."/>
            <person name="Leblanc C."/>
            <person name="Michel G."/>
            <person name="Scornet D."/>
            <person name="Siegel A."/>
            <person name="Tapia J.E."/>
            <person name="Tonon T."/>
        </authorList>
    </citation>
    <scope>NUCLEOTIDE SEQUENCE [LARGE SCALE GENOMIC DNA]</scope>
    <source>
        <strain evidence="18 19">Ec32</strain>
    </source>
</reference>
<dbReference type="GO" id="GO:0016887">
    <property type="term" value="F:ATP hydrolysis activity"/>
    <property type="evidence" value="ECO:0007669"/>
    <property type="project" value="RHEA"/>
</dbReference>
<dbReference type="OrthoDB" id="9804325at2"/>
<keyword evidence="3 15" id="KW-0547">Nucleotide-binding</keyword>
<evidence type="ECO:0000256" key="15">
    <source>
        <dbReference type="RuleBase" id="RU363016"/>
    </source>
</evidence>
<comment type="catalytic activity">
    <reaction evidence="12 15">
        <text>Couples ATP hydrolysis with the unwinding of duplex DNA by translocating in the 3'-5' direction.</text>
        <dbReference type="EC" id="5.6.2.4"/>
    </reaction>
</comment>
<dbReference type="InterPro" id="IPR033454">
    <property type="entry name" value="RecG_wedge"/>
</dbReference>
<evidence type="ECO:0000256" key="12">
    <source>
        <dbReference type="ARBA" id="ARBA00034617"/>
    </source>
</evidence>
<evidence type="ECO:0000256" key="8">
    <source>
        <dbReference type="ARBA" id="ARBA00023125"/>
    </source>
</evidence>
<keyword evidence="9 15" id="KW-0233">DNA recombination</keyword>
<evidence type="ECO:0000256" key="9">
    <source>
        <dbReference type="ARBA" id="ARBA00023172"/>
    </source>
</evidence>
<dbReference type="Pfam" id="PF00270">
    <property type="entry name" value="DEAD"/>
    <property type="match status" value="1"/>
</dbReference>
<dbReference type="InterPro" id="IPR004609">
    <property type="entry name" value="ATP-dep_DNA_helicase_RecG"/>
</dbReference>
<dbReference type="SUPFAM" id="SSF52540">
    <property type="entry name" value="P-loop containing nucleoside triphosphate hydrolases"/>
    <property type="match status" value="2"/>
</dbReference>
<dbReference type="GO" id="GO:0005524">
    <property type="term" value="F:ATP binding"/>
    <property type="evidence" value="ECO:0007669"/>
    <property type="project" value="UniProtKB-KW"/>
</dbReference>
<dbReference type="Gene3D" id="2.40.50.140">
    <property type="entry name" value="Nucleic acid-binding proteins"/>
    <property type="match status" value="1"/>
</dbReference>
<keyword evidence="5 15" id="KW-0378">Hydrolase</keyword>
<evidence type="ECO:0000256" key="5">
    <source>
        <dbReference type="ARBA" id="ARBA00022801"/>
    </source>
</evidence>
<dbReference type="NCBIfam" id="NF008164">
    <property type="entry name" value="PRK10917.1-2"/>
    <property type="match status" value="1"/>
</dbReference>
<accession>X5MP94</accession>
<dbReference type="PANTHER" id="PTHR47964">
    <property type="entry name" value="ATP-DEPENDENT DNA HELICASE HOMOLOG RECG, CHLOROPLASTIC"/>
    <property type="match status" value="1"/>
</dbReference>
<keyword evidence="19" id="KW-1185">Reference proteome</keyword>
<dbReference type="InterPro" id="IPR014001">
    <property type="entry name" value="Helicase_ATP-bd"/>
</dbReference>
<dbReference type="SMART" id="SM00490">
    <property type="entry name" value="HELICc"/>
    <property type="match status" value="1"/>
</dbReference>
<protein>
    <recommendedName>
        <fullName evidence="2 15">ATP-dependent DNA helicase RecG</fullName>
        <ecNumber evidence="13 15">5.6.2.4</ecNumber>
    </recommendedName>
</protein>
<dbReference type="PATRIC" id="fig|1458461.3.peg.2935"/>
<comment type="function">
    <text evidence="15">Plays a critical role in recombination and DNA repair. Helps process Holliday junction intermediates to mature products by catalyzing branch migration. Has replication fork regression activity, unwinds stalled or blocked replication forks to make a HJ that can be resolved. Has a DNA unwinding activity characteristic of a DNA helicase with 3'-5' polarity.</text>
</comment>
<dbReference type="InterPro" id="IPR027417">
    <property type="entry name" value="P-loop_NTPase"/>
</dbReference>
<evidence type="ECO:0000256" key="11">
    <source>
        <dbReference type="ARBA" id="ARBA00023235"/>
    </source>
</evidence>
<comment type="similarity">
    <text evidence="1 15">Belongs to the helicase family. RecG subfamily.</text>
</comment>
<dbReference type="Gene3D" id="3.40.50.300">
    <property type="entry name" value="P-loop containing nucleotide triphosphate hydrolases"/>
    <property type="match status" value="2"/>
</dbReference>
<evidence type="ECO:0000259" key="17">
    <source>
        <dbReference type="PROSITE" id="PS51194"/>
    </source>
</evidence>
<dbReference type="NCBIfam" id="NF008168">
    <property type="entry name" value="PRK10917.2-2"/>
    <property type="match status" value="1"/>
</dbReference>
<sequence>MTPPSTTSNPKAVPPKGRPEALFPLFADAVKLPGIGPRLQKLLEKLTGPKVVDLLWHLPVGLIDRRNRPHIIDAQPGVIATLEVTIGPHTPPPRGSRAPYRIPCTDETGEITLTFFHAREDYLRRTLPEGEKRVISGEVEAYGGQIQMTHPDHMLTLEDAAKLPPYEPVYPLTAGLSGKVLTKAILAGLERVPELPEWMDAAWARQQKYPHWHEAVKAVHQPDSPQAVDPRHPARARLAYDEMLANQLALALVRARMKRSRGRPLSGDGTLRRKVEDALPFELTRGQRVAVAEIESDLKEPYRMLRLLQGDVGSGKTMVALMAMLVAVEAGAQAALMAPTEILARQHAKTLEPLCEAAGIRMAVLTGRDKGKAREAIVAAAEAGDIDILVGTHALFQGSVAFKDLAVAVVDEQHRFGVRERMELSSKGVAGTDVLVMTATPIPRTLQLTAYGDMDVSRLTEKPAGRKPIATRALPLERMDEVTSGLGRAISEGRQIYWVCPLVEESDVLDVAAAEERYAGLKVSLGARVGMVHGRMKGPEREEVMTAFQAGEIDILVATTVIEVGVDVPNASIMVIEHAERFGLAQLHQLRGRVGRGSAASSCLLLYKTPLGEMAKKRIATLRDTEDGFVIAEEDLILRGAGEVLGTRQSGLPQFRLASLEAHADLIAAARDDVELILNKDPELETERGAALRVLLYLFERDEAIRYLRAG</sequence>
<keyword evidence="11" id="KW-0413">Isomerase</keyword>
<evidence type="ECO:0000313" key="18">
    <source>
        <dbReference type="EMBL" id="CDO61141.1"/>
    </source>
</evidence>
<dbReference type="GO" id="GO:0006310">
    <property type="term" value="P:DNA recombination"/>
    <property type="evidence" value="ECO:0007669"/>
    <property type="project" value="UniProtKB-UniRule"/>
</dbReference>
<organism evidence="18 19">
    <name type="scientific">Candidatus Phaeomarinibacter ectocarpi</name>
    <dbReference type="NCBI Taxonomy" id="1458461"/>
    <lineage>
        <taxon>Bacteria</taxon>
        <taxon>Pseudomonadati</taxon>
        <taxon>Pseudomonadota</taxon>
        <taxon>Alphaproteobacteria</taxon>
        <taxon>Hyphomicrobiales</taxon>
        <taxon>Parvibaculaceae</taxon>
        <taxon>Candidatus Phaeomarinibacter</taxon>
    </lineage>
</organism>
<dbReference type="Pfam" id="PF17191">
    <property type="entry name" value="RecG_wedge"/>
    <property type="match status" value="1"/>
</dbReference>
<evidence type="ECO:0000256" key="4">
    <source>
        <dbReference type="ARBA" id="ARBA00022763"/>
    </source>
</evidence>
<dbReference type="Pfam" id="PF00271">
    <property type="entry name" value="Helicase_C"/>
    <property type="match status" value="1"/>
</dbReference>
<evidence type="ECO:0000256" key="3">
    <source>
        <dbReference type="ARBA" id="ARBA00022741"/>
    </source>
</evidence>
<keyword evidence="4 15" id="KW-0227">DNA damage</keyword>
<comment type="catalytic activity">
    <reaction evidence="14 15">
        <text>ATP + H2O = ADP + phosphate + H(+)</text>
        <dbReference type="Rhea" id="RHEA:13065"/>
        <dbReference type="ChEBI" id="CHEBI:15377"/>
        <dbReference type="ChEBI" id="CHEBI:15378"/>
        <dbReference type="ChEBI" id="CHEBI:30616"/>
        <dbReference type="ChEBI" id="CHEBI:43474"/>
        <dbReference type="ChEBI" id="CHEBI:456216"/>
        <dbReference type="EC" id="5.6.2.4"/>
    </reaction>
</comment>
<dbReference type="EC" id="5.6.2.4" evidence="13 15"/>
<evidence type="ECO:0000256" key="1">
    <source>
        <dbReference type="ARBA" id="ARBA00007504"/>
    </source>
</evidence>
<gene>
    <name evidence="18" type="ORF">BN1012_Phect2929</name>
</gene>
<dbReference type="RefSeq" id="WP_043949019.1">
    <property type="nucleotide sequence ID" value="NZ_HG966617.1"/>
</dbReference>
<dbReference type="InterPro" id="IPR047112">
    <property type="entry name" value="RecG/Mfd"/>
</dbReference>
<evidence type="ECO:0000256" key="14">
    <source>
        <dbReference type="ARBA" id="ARBA00048988"/>
    </source>
</evidence>
<dbReference type="AlphaFoldDB" id="X5MP94"/>
<dbReference type="CDD" id="cd04488">
    <property type="entry name" value="RecG_wedge_OBF"/>
    <property type="match status" value="1"/>
</dbReference>
<feature type="domain" description="Helicase ATP-binding" evidence="16">
    <location>
        <begin position="297"/>
        <end position="459"/>
    </location>
</feature>
<dbReference type="InterPro" id="IPR012340">
    <property type="entry name" value="NA-bd_OB-fold"/>
</dbReference>
<dbReference type="InterPro" id="IPR045562">
    <property type="entry name" value="RecG_dom3_C"/>
</dbReference>
<proteinExistence type="inferred from homology"/>
<evidence type="ECO:0000256" key="10">
    <source>
        <dbReference type="ARBA" id="ARBA00023204"/>
    </source>
</evidence>
<name>X5MP94_9HYPH</name>
<keyword evidence="10 15" id="KW-0234">DNA repair</keyword>
<dbReference type="InterPro" id="IPR011545">
    <property type="entry name" value="DEAD/DEAH_box_helicase_dom"/>
</dbReference>
<evidence type="ECO:0000256" key="6">
    <source>
        <dbReference type="ARBA" id="ARBA00022806"/>
    </source>
</evidence>
<keyword evidence="8" id="KW-0238">DNA-binding</keyword>
<dbReference type="Pfam" id="PF19833">
    <property type="entry name" value="RecG_dom3_C"/>
    <property type="match status" value="1"/>
</dbReference>
<dbReference type="InterPro" id="IPR001650">
    <property type="entry name" value="Helicase_C-like"/>
</dbReference>
<evidence type="ECO:0000256" key="2">
    <source>
        <dbReference type="ARBA" id="ARBA00017846"/>
    </source>
</evidence>
<dbReference type="GO" id="GO:0006281">
    <property type="term" value="P:DNA repair"/>
    <property type="evidence" value="ECO:0007669"/>
    <property type="project" value="UniProtKB-UniRule"/>
</dbReference>
<dbReference type="GO" id="GO:0043138">
    <property type="term" value="F:3'-5' DNA helicase activity"/>
    <property type="evidence" value="ECO:0007669"/>
    <property type="project" value="UniProtKB-EC"/>
</dbReference>
<feature type="domain" description="Helicase C-terminal" evidence="17">
    <location>
        <begin position="492"/>
        <end position="637"/>
    </location>
</feature>
<dbReference type="SMART" id="SM00487">
    <property type="entry name" value="DEXDc"/>
    <property type="match status" value="1"/>
</dbReference>
<evidence type="ECO:0000256" key="7">
    <source>
        <dbReference type="ARBA" id="ARBA00022840"/>
    </source>
</evidence>
<evidence type="ECO:0000313" key="19">
    <source>
        <dbReference type="Proteomes" id="UP000032160"/>
    </source>
</evidence>
<dbReference type="HOGENOM" id="CLU_005122_7_1_5"/>
<dbReference type="PROSITE" id="PS51194">
    <property type="entry name" value="HELICASE_CTER"/>
    <property type="match status" value="1"/>
</dbReference>
<dbReference type="GO" id="GO:0003677">
    <property type="term" value="F:DNA binding"/>
    <property type="evidence" value="ECO:0007669"/>
    <property type="project" value="UniProtKB-KW"/>
</dbReference>
<dbReference type="PROSITE" id="PS51192">
    <property type="entry name" value="HELICASE_ATP_BIND_1"/>
    <property type="match status" value="1"/>
</dbReference>
<dbReference type="PANTHER" id="PTHR47964:SF1">
    <property type="entry name" value="ATP-DEPENDENT DNA HELICASE HOMOLOG RECG, CHLOROPLASTIC"/>
    <property type="match status" value="1"/>
</dbReference>
<dbReference type="NCBIfam" id="TIGR00643">
    <property type="entry name" value="recG"/>
    <property type="match status" value="1"/>
</dbReference>
<keyword evidence="7 15" id="KW-0067">ATP-binding</keyword>
<keyword evidence="6 15" id="KW-0347">Helicase</keyword>
<dbReference type="SUPFAM" id="SSF50249">
    <property type="entry name" value="Nucleic acid-binding proteins"/>
    <property type="match status" value="1"/>
</dbReference>
<dbReference type="EMBL" id="HG966617">
    <property type="protein sequence ID" value="CDO61141.1"/>
    <property type="molecule type" value="Genomic_DNA"/>
</dbReference>